<sequence>MKVHKSYPLFLLLLLSLLCCQPKDKFDWNAGISAPKNYIAGGPFVEYFYKGKSLAGASSNVGINPGWEIRSGGYVGSDKYKEVPDSVAVSWRCGFDLIEYKGGNKLPKDKMVKLFKDGVIDSYGNLKEYSVITAGMAPGGNVTIWMQGGNASTIVQKFKADSIGKTDKYNSNSVTLWTSKGTEAKVILNYISLPGIPYSVWEKGEKEYNYDIGFSSTKELNSLFDIAITGITQDGSYVYSDSQDLVKFNEKHKINPKKLPVQFSVRWISHDQKDWYEGTIILPKNLPNIFIDFQKKYGINSKIVVFIKEQNKNEDNNYGTIFLQNSIQKQEIMKFRLAKFNFDIKDFKVSKYSLPKGFVFPKWEGREPLIFPELDYWQEP</sequence>
<organism evidence="2 3">
    <name type="scientific">Flavobacterium hydrocarbonoxydans</name>
    <dbReference type="NCBI Taxonomy" id="2683249"/>
    <lineage>
        <taxon>Bacteria</taxon>
        <taxon>Pseudomonadati</taxon>
        <taxon>Bacteroidota</taxon>
        <taxon>Flavobacteriia</taxon>
        <taxon>Flavobacteriales</taxon>
        <taxon>Flavobacteriaceae</taxon>
        <taxon>Flavobacterium</taxon>
    </lineage>
</organism>
<feature type="chain" id="PRO_5026305241" evidence="1">
    <location>
        <begin position="21"/>
        <end position="380"/>
    </location>
</feature>
<dbReference type="RefSeq" id="WP_160376026.1">
    <property type="nucleotide sequence ID" value="NZ_WSTB01000011.1"/>
</dbReference>
<gene>
    <name evidence="2" type="ORF">GON26_17315</name>
</gene>
<comment type="caution">
    <text evidence="2">The sequence shown here is derived from an EMBL/GenBank/DDBJ whole genome shotgun (WGS) entry which is preliminary data.</text>
</comment>
<dbReference type="EMBL" id="WSTB01000011">
    <property type="protein sequence ID" value="MWB96124.1"/>
    <property type="molecule type" value="Genomic_DNA"/>
</dbReference>
<evidence type="ECO:0000313" key="2">
    <source>
        <dbReference type="EMBL" id="MWB96124.1"/>
    </source>
</evidence>
<feature type="signal peptide" evidence="1">
    <location>
        <begin position="1"/>
        <end position="20"/>
    </location>
</feature>
<accession>A0A6I4NYR9</accession>
<dbReference type="Pfam" id="PF11153">
    <property type="entry name" value="DUF2931"/>
    <property type="match status" value="1"/>
</dbReference>
<reference evidence="2 3" key="1">
    <citation type="submission" date="2019-12" db="EMBL/GenBank/DDBJ databases">
        <authorList>
            <person name="Kim Y.S."/>
        </authorList>
    </citation>
    <scope>NUCLEOTIDE SEQUENCE [LARGE SCALE GENOMIC DNA]</scope>
    <source>
        <strain evidence="2 3">GA093</strain>
    </source>
</reference>
<protein>
    <submittedName>
        <fullName evidence="2">DUF2931 family protein</fullName>
    </submittedName>
</protein>
<keyword evidence="1" id="KW-0732">Signal</keyword>
<evidence type="ECO:0000256" key="1">
    <source>
        <dbReference type="SAM" id="SignalP"/>
    </source>
</evidence>
<keyword evidence="3" id="KW-1185">Reference proteome</keyword>
<name>A0A6I4NYR9_9FLAO</name>
<evidence type="ECO:0000313" key="3">
    <source>
        <dbReference type="Proteomes" id="UP000471501"/>
    </source>
</evidence>
<dbReference type="InterPro" id="IPR021326">
    <property type="entry name" value="DUF2931"/>
</dbReference>
<dbReference type="AlphaFoldDB" id="A0A6I4NYR9"/>
<dbReference type="Proteomes" id="UP000471501">
    <property type="component" value="Unassembled WGS sequence"/>
</dbReference>
<proteinExistence type="predicted"/>